<dbReference type="InterPro" id="IPR056695">
    <property type="entry name" value="DUF7793"/>
</dbReference>
<dbReference type="EMBL" id="JACBZO010000001">
    <property type="protein sequence ID" value="NYI41467.1"/>
    <property type="molecule type" value="Genomic_DNA"/>
</dbReference>
<organism evidence="2 3">
    <name type="scientific">Demequina lutea</name>
    <dbReference type="NCBI Taxonomy" id="431489"/>
    <lineage>
        <taxon>Bacteria</taxon>
        <taxon>Bacillati</taxon>
        <taxon>Actinomycetota</taxon>
        <taxon>Actinomycetes</taxon>
        <taxon>Micrococcales</taxon>
        <taxon>Demequinaceae</taxon>
        <taxon>Demequina</taxon>
    </lineage>
</organism>
<name>A0A7Y9Z9U9_9MICO</name>
<keyword evidence="3" id="KW-1185">Reference proteome</keyword>
<protein>
    <recommendedName>
        <fullName evidence="1">DUF7793 domain-containing protein</fullName>
    </recommendedName>
</protein>
<evidence type="ECO:0000313" key="2">
    <source>
        <dbReference type="EMBL" id="NYI41467.1"/>
    </source>
</evidence>
<dbReference type="Gene3D" id="3.40.970.30">
    <property type="entry name" value="yp_829618.1 like domains"/>
    <property type="match status" value="1"/>
</dbReference>
<evidence type="ECO:0000313" key="3">
    <source>
        <dbReference type="Proteomes" id="UP000547973"/>
    </source>
</evidence>
<reference evidence="2 3" key="1">
    <citation type="submission" date="2020-07" db="EMBL/GenBank/DDBJ databases">
        <title>Sequencing the genomes of 1000 actinobacteria strains.</title>
        <authorList>
            <person name="Klenk H.-P."/>
        </authorList>
    </citation>
    <scope>NUCLEOTIDE SEQUENCE [LARGE SCALE GENOMIC DNA]</scope>
    <source>
        <strain evidence="2 3">DSM 19970</strain>
    </source>
</reference>
<dbReference type="Pfam" id="PF25056">
    <property type="entry name" value="DUF7793"/>
    <property type="match status" value="1"/>
</dbReference>
<comment type="caution">
    <text evidence="2">The sequence shown here is derived from an EMBL/GenBank/DDBJ whole genome shotgun (WGS) entry which is preliminary data.</text>
</comment>
<gene>
    <name evidence="2" type="ORF">BKA03_001586</name>
</gene>
<feature type="domain" description="DUF7793" evidence="1">
    <location>
        <begin position="14"/>
        <end position="94"/>
    </location>
</feature>
<accession>A0A7Y9Z9U9</accession>
<evidence type="ECO:0000259" key="1">
    <source>
        <dbReference type="Pfam" id="PF25056"/>
    </source>
</evidence>
<dbReference type="Proteomes" id="UP000547973">
    <property type="component" value="Unassembled WGS sequence"/>
</dbReference>
<dbReference type="RefSeq" id="WP_179397855.1">
    <property type="nucleotide sequence ID" value="NZ_JACBZO010000001.1"/>
</dbReference>
<dbReference type="Gene3D" id="3.40.1680.10">
    <property type="entry name" value="yp_829618.1 domain like"/>
    <property type="match status" value="1"/>
</dbReference>
<dbReference type="AlphaFoldDB" id="A0A7Y9Z9U9"/>
<proteinExistence type="predicted"/>
<sequence length="96" mass="10394">MVLEDVIASGIATEEITGGRKFPLLVDVHDARSQDRAARLELAQRGNKVSAVAVIVGTPLSRMVGNFFVNVSQPVTPTRLFDDEASAVAWLQGFIR</sequence>